<keyword evidence="1" id="KW-0472">Membrane</keyword>
<proteinExistence type="predicted"/>
<dbReference type="Pfam" id="PF14808">
    <property type="entry name" value="TMEM164"/>
    <property type="match status" value="1"/>
</dbReference>
<feature type="transmembrane region" description="Helical" evidence="1">
    <location>
        <begin position="51"/>
        <end position="71"/>
    </location>
</feature>
<feature type="transmembrane region" description="Helical" evidence="1">
    <location>
        <begin position="77"/>
        <end position="94"/>
    </location>
</feature>
<comment type="caution">
    <text evidence="2">The sequence shown here is derived from an EMBL/GenBank/DDBJ whole genome shotgun (WGS) entry which is preliminary data.</text>
</comment>
<organism evidence="2 3">
    <name type="scientific">Streptococcus australis ATCC 700641</name>
    <dbReference type="NCBI Taxonomy" id="888833"/>
    <lineage>
        <taxon>Bacteria</taxon>
        <taxon>Bacillati</taxon>
        <taxon>Bacillota</taxon>
        <taxon>Bacilli</taxon>
        <taxon>Lactobacillales</taxon>
        <taxon>Streptococcaceae</taxon>
        <taxon>Streptococcus</taxon>
    </lineage>
</organism>
<dbReference type="Proteomes" id="UP000002814">
    <property type="component" value="Unassembled WGS sequence"/>
</dbReference>
<reference evidence="2 3" key="1">
    <citation type="submission" date="2010-12" db="EMBL/GenBank/DDBJ databases">
        <authorList>
            <person name="Muzny D."/>
            <person name="Qin X."/>
            <person name="Deng J."/>
            <person name="Jiang H."/>
            <person name="Liu Y."/>
            <person name="Qu J."/>
            <person name="Song X.-Z."/>
            <person name="Zhang L."/>
            <person name="Thornton R."/>
            <person name="Coyle M."/>
            <person name="Francisco L."/>
            <person name="Jackson L."/>
            <person name="Javaid M."/>
            <person name="Korchina V."/>
            <person name="Kovar C."/>
            <person name="Mata R."/>
            <person name="Mathew T."/>
            <person name="Ngo R."/>
            <person name="Nguyen L."/>
            <person name="Nguyen N."/>
            <person name="Okwuonu G."/>
            <person name="Ongeri F."/>
            <person name="Pham C."/>
            <person name="Simmons D."/>
            <person name="Wilczek-Boney K."/>
            <person name="Hale W."/>
            <person name="Jakkamsetti A."/>
            <person name="Pham P."/>
            <person name="Ruth R."/>
            <person name="San Lucas F."/>
            <person name="Warren J."/>
            <person name="Zhang J."/>
            <person name="Zhao Z."/>
            <person name="Zhou C."/>
            <person name="Zhu D."/>
            <person name="Lee S."/>
            <person name="Bess C."/>
            <person name="Blankenburg K."/>
            <person name="Forbes L."/>
            <person name="Fu Q."/>
            <person name="Gubbala S."/>
            <person name="Hirani K."/>
            <person name="Jayaseelan J.C."/>
            <person name="Lara F."/>
            <person name="Munidasa M."/>
            <person name="Palculict T."/>
            <person name="Patil S."/>
            <person name="Pu L.-L."/>
            <person name="Saada N."/>
            <person name="Tang L."/>
            <person name="Weissenberger G."/>
            <person name="Zhu Y."/>
            <person name="Hemphill L."/>
            <person name="Shang Y."/>
            <person name="Youmans B."/>
            <person name="Ayvaz T."/>
            <person name="Ross M."/>
            <person name="Santibanez J."/>
            <person name="Aqrawi P."/>
            <person name="Gross S."/>
            <person name="Joshi V."/>
            <person name="Fowler G."/>
            <person name="Nazareth L."/>
            <person name="Reid J."/>
            <person name="Worley K."/>
            <person name="Petrosino J."/>
            <person name="Highlander S."/>
            <person name="Gibbs R."/>
        </authorList>
    </citation>
    <scope>NUCLEOTIDE SEQUENCE [LARGE SCALE GENOMIC DNA]</scope>
    <source>
        <strain evidence="2 3">ATCC 700641</strain>
    </source>
</reference>
<feature type="transmembrane region" description="Helical" evidence="1">
    <location>
        <begin position="125"/>
        <end position="147"/>
    </location>
</feature>
<feature type="transmembrane region" description="Helical" evidence="1">
    <location>
        <begin position="198"/>
        <end position="215"/>
    </location>
</feature>
<keyword evidence="1" id="KW-0812">Transmembrane</keyword>
<keyword evidence="3" id="KW-1185">Reference proteome</keyword>
<gene>
    <name evidence="2" type="ORF">HMPREF9421_1804</name>
</gene>
<feature type="transmembrane region" description="Helical" evidence="1">
    <location>
        <begin position="20"/>
        <end position="39"/>
    </location>
</feature>
<evidence type="ECO:0000256" key="1">
    <source>
        <dbReference type="SAM" id="Phobius"/>
    </source>
</evidence>
<dbReference type="EMBL" id="AEQR01000021">
    <property type="protein sequence ID" value="EFV98592.1"/>
    <property type="molecule type" value="Genomic_DNA"/>
</dbReference>
<dbReference type="HOGENOM" id="CLU_088526_3_0_9"/>
<feature type="transmembrane region" description="Helical" evidence="1">
    <location>
        <begin position="159"/>
        <end position="178"/>
    </location>
</feature>
<feature type="transmembrane region" description="Helical" evidence="1">
    <location>
        <begin position="101"/>
        <end position="119"/>
    </location>
</feature>
<sequence length="235" mass="27317">MKMTLWDLLFTNQKSAPPEFGLWYFILPASLLVVGYFSIRFAQSKSYQRFWYWAQLIQVLTINAWYILAHMPLTDNLPFYHCRLAMLVILFAPKGTYIKQYFALLGVLGSIAALVYPAFDPFPFPHITVLNLIFSHWALLANSLIYLQDHYQSEKQDGLRIFKITFGMNALIFLVNLLTKGDYGFLRRPPIIGDHGALLNYLLVSFVMVAGIFLVNQRYKYKYKMVEETVISRSE</sequence>
<evidence type="ECO:0000313" key="2">
    <source>
        <dbReference type="EMBL" id="EFV98592.1"/>
    </source>
</evidence>
<evidence type="ECO:0000313" key="3">
    <source>
        <dbReference type="Proteomes" id="UP000002814"/>
    </source>
</evidence>
<accession>E7SCL8</accession>
<dbReference type="eggNOG" id="COG5522">
    <property type="taxonomic scope" value="Bacteria"/>
</dbReference>
<dbReference type="AlphaFoldDB" id="E7SCL8"/>
<name>E7SCL8_9STRE</name>
<dbReference type="NCBIfam" id="TIGR02206">
    <property type="entry name" value="intg_mem_TP0381"/>
    <property type="match status" value="1"/>
</dbReference>
<protein>
    <submittedName>
        <fullName evidence="2">TIGR02206 family protein</fullName>
    </submittedName>
</protein>
<dbReference type="InterPro" id="IPR011737">
    <property type="entry name" value="CHP02206_TP0381"/>
</dbReference>
<keyword evidence="1" id="KW-1133">Transmembrane helix</keyword>